<accession>A0AAX6DZ06</accession>
<keyword evidence="2" id="KW-1185">Reference proteome</keyword>
<evidence type="ECO:0000313" key="2">
    <source>
        <dbReference type="Proteomes" id="UP001140949"/>
    </source>
</evidence>
<dbReference type="Proteomes" id="UP001140949">
    <property type="component" value="Unassembled WGS sequence"/>
</dbReference>
<comment type="caution">
    <text evidence="1">The sequence shown here is derived from an EMBL/GenBank/DDBJ whole genome shotgun (WGS) entry which is preliminary data.</text>
</comment>
<protein>
    <submittedName>
        <fullName evidence="1">NADPH--cytochrome P450 reductase-like</fullName>
    </submittedName>
</protein>
<reference evidence="1" key="2">
    <citation type="submission" date="2023-04" db="EMBL/GenBank/DDBJ databases">
        <authorList>
            <person name="Bruccoleri R.E."/>
            <person name="Oakeley E.J."/>
            <person name="Faust A.-M."/>
            <person name="Dessus-Babus S."/>
            <person name="Altorfer M."/>
            <person name="Burckhardt D."/>
            <person name="Oertli M."/>
            <person name="Naumann U."/>
            <person name="Petersen F."/>
            <person name="Wong J."/>
        </authorList>
    </citation>
    <scope>NUCLEOTIDE SEQUENCE</scope>
    <source>
        <strain evidence="1">GSM-AAB239-AS_SAM_17_03QT</strain>
        <tissue evidence="1">Leaf</tissue>
    </source>
</reference>
<proteinExistence type="predicted"/>
<reference evidence="1" key="1">
    <citation type="journal article" date="2023" name="GigaByte">
        <title>Genome assembly of the bearded iris, Iris pallida Lam.</title>
        <authorList>
            <person name="Bruccoleri R.E."/>
            <person name="Oakeley E.J."/>
            <person name="Faust A.M.E."/>
            <person name="Altorfer M."/>
            <person name="Dessus-Babus S."/>
            <person name="Burckhardt D."/>
            <person name="Oertli M."/>
            <person name="Naumann U."/>
            <person name="Petersen F."/>
            <person name="Wong J."/>
        </authorList>
    </citation>
    <scope>NUCLEOTIDE SEQUENCE</scope>
    <source>
        <strain evidence="1">GSM-AAB239-AS_SAM_17_03QT</strain>
    </source>
</reference>
<dbReference type="EMBL" id="JANAVB010041219">
    <property type="protein sequence ID" value="KAJ6796951.1"/>
    <property type="molecule type" value="Genomic_DNA"/>
</dbReference>
<organism evidence="1 2">
    <name type="scientific">Iris pallida</name>
    <name type="common">Sweet iris</name>
    <dbReference type="NCBI Taxonomy" id="29817"/>
    <lineage>
        <taxon>Eukaryota</taxon>
        <taxon>Viridiplantae</taxon>
        <taxon>Streptophyta</taxon>
        <taxon>Embryophyta</taxon>
        <taxon>Tracheophyta</taxon>
        <taxon>Spermatophyta</taxon>
        <taxon>Magnoliopsida</taxon>
        <taxon>Liliopsida</taxon>
        <taxon>Asparagales</taxon>
        <taxon>Iridaceae</taxon>
        <taxon>Iridoideae</taxon>
        <taxon>Irideae</taxon>
        <taxon>Iris</taxon>
    </lineage>
</organism>
<gene>
    <name evidence="1" type="ORF">M6B38_221080</name>
</gene>
<sequence>MTLLSRKIPVEVASTQIKMSQLDLQIITFHSYSQNKPGRATFIRLQISYSMECDYDILSLRGCLRTWFFFMLA</sequence>
<dbReference type="AlphaFoldDB" id="A0AAX6DZ06"/>
<name>A0AAX6DZ06_IRIPA</name>
<evidence type="ECO:0000313" key="1">
    <source>
        <dbReference type="EMBL" id="KAJ6796951.1"/>
    </source>
</evidence>